<reference evidence="2 3" key="1">
    <citation type="submission" date="2023-07" db="EMBL/GenBank/DDBJ databases">
        <title>Sequencing the genomes of 1000 actinobacteria strains.</title>
        <authorList>
            <person name="Klenk H.-P."/>
        </authorList>
    </citation>
    <scope>NUCLEOTIDE SEQUENCE [LARGE SCALE GENOMIC DNA]</scope>
    <source>
        <strain evidence="2 3">DSM 44724</strain>
    </source>
</reference>
<sequence>MSDRMNDVLAAAADGISTEQRTTTTHSHRV</sequence>
<comment type="caution">
    <text evidence="2">The sequence shown here is derived from an EMBL/GenBank/DDBJ whole genome shotgun (WGS) entry which is preliminary data.</text>
</comment>
<accession>A0ABU2AHW8</accession>
<evidence type="ECO:0000313" key="2">
    <source>
        <dbReference type="EMBL" id="MDR7336811.1"/>
    </source>
</evidence>
<proteinExistence type="predicted"/>
<name>A0ABU2AHW8_9ACTN</name>
<feature type="region of interest" description="Disordered" evidence="1">
    <location>
        <begin position="1"/>
        <end position="30"/>
    </location>
</feature>
<dbReference type="EMBL" id="JAVDYD010000001">
    <property type="protein sequence ID" value="MDR7336811.1"/>
    <property type="molecule type" value="Genomic_DNA"/>
</dbReference>
<protein>
    <submittedName>
        <fullName evidence="2">Uncharacterized protein</fullName>
    </submittedName>
</protein>
<gene>
    <name evidence="2" type="ORF">J2S69_000530</name>
</gene>
<evidence type="ECO:0000256" key="1">
    <source>
        <dbReference type="SAM" id="MobiDB-lite"/>
    </source>
</evidence>
<dbReference type="Proteomes" id="UP001183604">
    <property type="component" value="Unassembled WGS sequence"/>
</dbReference>
<organism evidence="2 3">
    <name type="scientific">Glycomyces lechevalierae</name>
    <dbReference type="NCBI Taxonomy" id="256034"/>
    <lineage>
        <taxon>Bacteria</taxon>
        <taxon>Bacillati</taxon>
        <taxon>Actinomycetota</taxon>
        <taxon>Actinomycetes</taxon>
        <taxon>Glycomycetales</taxon>
        <taxon>Glycomycetaceae</taxon>
        <taxon>Glycomyces</taxon>
    </lineage>
</organism>
<evidence type="ECO:0000313" key="3">
    <source>
        <dbReference type="Proteomes" id="UP001183604"/>
    </source>
</evidence>
<keyword evidence="3" id="KW-1185">Reference proteome</keyword>
<feature type="compositionally biased region" description="Polar residues" evidence="1">
    <location>
        <begin position="17"/>
        <end position="30"/>
    </location>
</feature>